<evidence type="ECO:0000313" key="3">
    <source>
        <dbReference type="EMBL" id="KAL3097008.1"/>
    </source>
</evidence>
<sequence>MSNDLRKELEGLNLCAGAGRGRRQRATVVTESMIDDFCKIVYKAMLVTPEGYLYTSDIANNIYDDVGIDPYRRALDLGFNSFNAFLHSEHMKKYIEIDSTGIVLSYHAILTPELLLTIGHIQRERQTFLSMKRMYPSRRTNGFNQSEEMGPLQFLKERMQKRELQAQMGGPTQEEETQSETVQEPSCVMNEGQYGIEEEFFEEIAENEQLGLDRIKWVQNDSDEEGEETLIFCETETFG</sequence>
<name>A0ABD2K2C0_HETSC</name>
<dbReference type="Proteomes" id="UP001620645">
    <property type="component" value="Unassembled WGS sequence"/>
</dbReference>
<dbReference type="EMBL" id="JBICCN010000056">
    <property type="protein sequence ID" value="KAL3097008.1"/>
    <property type="molecule type" value="Genomic_DNA"/>
</dbReference>
<organism evidence="3 4">
    <name type="scientific">Heterodera schachtii</name>
    <name type="common">Sugarbeet cyst nematode worm</name>
    <name type="synonym">Tylenchus schachtii</name>
    <dbReference type="NCBI Taxonomy" id="97005"/>
    <lineage>
        <taxon>Eukaryota</taxon>
        <taxon>Metazoa</taxon>
        <taxon>Ecdysozoa</taxon>
        <taxon>Nematoda</taxon>
        <taxon>Chromadorea</taxon>
        <taxon>Rhabditida</taxon>
        <taxon>Tylenchina</taxon>
        <taxon>Tylenchomorpha</taxon>
        <taxon>Tylenchoidea</taxon>
        <taxon>Heteroderidae</taxon>
        <taxon>Heteroderinae</taxon>
        <taxon>Heterodera</taxon>
    </lineage>
</organism>
<evidence type="ECO:0000313" key="4">
    <source>
        <dbReference type="Proteomes" id="UP001620645"/>
    </source>
</evidence>
<accession>A0ABD2K2C0</accession>
<keyword evidence="4" id="KW-1185">Reference proteome</keyword>
<gene>
    <name evidence="3" type="ORF">niasHS_002724</name>
</gene>
<reference evidence="3 4" key="1">
    <citation type="submission" date="2024-10" db="EMBL/GenBank/DDBJ databases">
        <authorList>
            <person name="Kim D."/>
        </authorList>
    </citation>
    <scope>NUCLEOTIDE SEQUENCE [LARGE SCALE GENOMIC DNA]</scope>
    <source>
        <strain evidence="3">Taebaek</strain>
    </source>
</reference>
<feature type="domain" description="DUF7515" evidence="2">
    <location>
        <begin position="33"/>
        <end position="114"/>
    </location>
</feature>
<comment type="caution">
    <text evidence="3">The sequence shown here is derived from an EMBL/GenBank/DDBJ whole genome shotgun (WGS) entry which is preliminary data.</text>
</comment>
<dbReference type="AlphaFoldDB" id="A0ABD2K2C0"/>
<evidence type="ECO:0000259" key="2">
    <source>
        <dbReference type="Pfam" id="PF24359"/>
    </source>
</evidence>
<dbReference type="InterPro" id="IPR055937">
    <property type="entry name" value="DUF7515"/>
</dbReference>
<proteinExistence type="predicted"/>
<evidence type="ECO:0000256" key="1">
    <source>
        <dbReference type="SAM" id="MobiDB-lite"/>
    </source>
</evidence>
<dbReference type="Pfam" id="PF24359">
    <property type="entry name" value="DUF7515"/>
    <property type="match status" value="1"/>
</dbReference>
<protein>
    <recommendedName>
        <fullName evidence="2">DUF7515 domain-containing protein</fullName>
    </recommendedName>
</protein>
<feature type="region of interest" description="Disordered" evidence="1">
    <location>
        <begin position="164"/>
        <end position="184"/>
    </location>
</feature>